<comment type="caution">
    <text evidence="1">The sequence shown here is derived from an EMBL/GenBank/DDBJ whole genome shotgun (WGS) entry which is preliminary data.</text>
</comment>
<protein>
    <recommendedName>
        <fullName evidence="3">S-formylglutathione hydrolase</fullName>
    </recommendedName>
</protein>
<dbReference type="PANTHER" id="PTHR10061">
    <property type="entry name" value="S-FORMYLGLUTATHIONE HYDROLASE"/>
    <property type="match status" value="1"/>
</dbReference>
<dbReference type="Proteomes" id="UP001162164">
    <property type="component" value="Unassembled WGS sequence"/>
</dbReference>
<evidence type="ECO:0000313" key="1">
    <source>
        <dbReference type="EMBL" id="KAJ8979271.1"/>
    </source>
</evidence>
<proteinExistence type="predicted"/>
<keyword evidence="2" id="KW-1185">Reference proteome</keyword>
<dbReference type="Gene3D" id="3.40.50.1820">
    <property type="entry name" value="alpha/beta hydrolase"/>
    <property type="match status" value="1"/>
</dbReference>
<evidence type="ECO:0000313" key="2">
    <source>
        <dbReference type="Proteomes" id="UP001162164"/>
    </source>
</evidence>
<dbReference type="InterPro" id="IPR029058">
    <property type="entry name" value="AB_hydrolase_fold"/>
</dbReference>
<dbReference type="EMBL" id="JAPWTJ010000355">
    <property type="protein sequence ID" value="KAJ8979271.1"/>
    <property type="molecule type" value="Genomic_DNA"/>
</dbReference>
<organism evidence="1 2">
    <name type="scientific">Molorchus minor</name>
    <dbReference type="NCBI Taxonomy" id="1323400"/>
    <lineage>
        <taxon>Eukaryota</taxon>
        <taxon>Metazoa</taxon>
        <taxon>Ecdysozoa</taxon>
        <taxon>Arthropoda</taxon>
        <taxon>Hexapoda</taxon>
        <taxon>Insecta</taxon>
        <taxon>Pterygota</taxon>
        <taxon>Neoptera</taxon>
        <taxon>Endopterygota</taxon>
        <taxon>Coleoptera</taxon>
        <taxon>Polyphaga</taxon>
        <taxon>Cucujiformia</taxon>
        <taxon>Chrysomeloidea</taxon>
        <taxon>Cerambycidae</taxon>
        <taxon>Lamiinae</taxon>
        <taxon>Monochamini</taxon>
        <taxon>Molorchus</taxon>
    </lineage>
</organism>
<sequence length="71" mass="8130">MGPLFELLIDQGMDDQFLSEKQLLPENLFEACKAVGVPAILKKREGYNHSYFYIASFIGEHIKYHAEALLK</sequence>
<accession>A0ABQ9JMZ7</accession>
<dbReference type="InterPro" id="IPR014186">
    <property type="entry name" value="S-formylglutathione_hydrol"/>
</dbReference>
<reference evidence="1" key="1">
    <citation type="journal article" date="2023" name="Insect Mol. Biol.">
        <title>Genome sequencing provides insights into the evolution of gene families encoding plant cell wall-degrading enzymes in longhorned beetles.</title>
        <authorList>
            <person name="Shin N.R."/>
            <person name="Okamura Y."/>
            <person name="Kirsch R."/>
            <person name="Pauchet Y."/>
        </authorList>
    </citation>
    <scope>NUCLEOTIDE SEQUENCE</scope>
    <source>
        <strain evidence="1">MMC_N1</strain>
    </source>
</reference>
<gene>
    <name evidence="1" type="ORF">NQ317_009885</name>
</gene>
<evidence type="ECO:0008006" key="3">
    <source>
        <dbReference type="Google" id="ProtNLM"/>
    </source>
</evidence>
<dbReference type="SUPFAM" id="SSF53474">
    <property type="entry name" value="alpha/beta-Hydrolases"/>
    <property type="match status" value="1"/>
</dbReference>
<dbReference type="PANTHER" id="PTHR10061:SF0">
    <property type="entry name" value="S-FORMYLGLUTATHIONE HYDROLASE"/>
    <property type="match status" value="1"/>
</dbReference>
<name>A0ABQ9JMZ7_9CUCU</name>